<evidence type="ECO:0000256" key="2">
    <source>
        <dbReference type="ARBA" id="ARBA00008220"/>
    </source>
</evidence>
<feature type="transmembrane region" description="Helical" evidence="9">
    <location>
        <begin position="20"/>
        <end position="38"/>
    </location>
</feature>
<evidence type="ECO:0000256" key="4">
    <source>
        <dbReference type="ARBA" id="ARBA00022475"/>
    </source>
</evidence>
<dbReference type="PIRSF" id="PIRSF006060">
    <property type="entry name" value="AA_transporter"/>
    <property type="match status" value="1"/>
</dbReference>
<evidence type="ECO:0000256" key="9">
    <source>
        <dbReference type="SAM" id="Phobius"/>
    </source>
</evidence>
<dbReference type="Proteomes" id="UP000051054">
    <property type="component" value="Unassembled WGS sequence"/>
</dbReference>
<reference evidence="10 11" key="1">
    <citation type="journal article" date="2015" name="Genome Announc.">
        <title>Expanding the biotechnology potential of lactobacilli through comparative genomics of 213 strains and associated genera.</title>
        <authorList>
            <person name="Sun Z."/>
            <person name="Harris H.M."/>
            <person name="McCann A."/>
            <person name="Guo C."/>
            <person name="Argimon S."/>
            <person name="Zhang W."/>
            <person name="Yang X."/>
            <person name="Jeffery I.B."/>
            <person name="Cooney J.C."/>
            <person name="Kagawa T.F."/>
            <person name="Liu W."/>
            <person name="Song Y."/>
            <person name="Salvetti E."/>
            <person name="Wrobel A."/>
            <person name="Rasinkangas P."/>
            <person name="Parkhill J."/>
            <person name="Rea M.C."/>
            <person name="O'Sullivan O."/>
            <person name="Ritari J."/>
            <person name="Douillard F.P."/>
            <person name="Paul Ross R."/>
            <person name="Yang R."/>
            <person name="Briner A.E."/>
            <person name="Felis G.E."/>
            <person name="de Vos W.M."/>
            <person name="Barrangou R."/>
            <person name="Klaenhammer T.R."/>
            <person name="Caufield P.W."/>
            <person name="Cui Y."/>
            <person name="Zhang H."/>
            <person name="O'Toole P.W."/>
        </authorList>
    </citation>
    <scope>NUCLEOTIDE SEQUENCE [LARGE SCALE GENOMIC DNA]</scope>
    <source>
        <strain evidence="10 11">DSM 18933</strain>
    </source>
</reference>
<comment type="caution">
    <text evidence="10">The sequence shown here is derived from an EMBL/GenBank/DDBJ whole genome shotgun (WGS) entry which is preliminary data.</text>
</comment>
<feature type="transmembrane region" description="Helical" evidence="9">
    <location>
        <begin position="133"/>
        <end position="151"/>
    </location>
</feature>
<evidence type="ECO:0000256" key="8">
    <source>
        <dbReference type="ARBA" id="ARBA00023136"/>
    </source>
</evidence>
<feature type="transmembrane region" description="Helical" evidence="9">
    <location>
        <begin position="245"/>
        <end position="267"/>
    </location>
</feature>
<feature type="transmembrane region" description="Helical" evidence="9">
    <location>
        <begin position="423"/>
        <end position="442"/>
    </location>
</feature>
<keyword evidence="6" id="KW-0029">Amino-acid transport</keyword>
<dbReference type="Pfam" id="PF13520">
    <property type="entry name" value="AA_permease_2"/>
    <property type="match status" value="1"/>
</dbReference>
<feature type="transmembrane region" description="Helical" evidence="9">
    <location>
        <begin position="340"/>
        <end position="361"/>
    </location>
</feature>
<feature type="transmembrane region" description="Helical" evidence="9">
    <location>
        <begin position="454"/>
        <end position="473"/>
    </location>
</feature>
<evidence type="ECO:0000256" key="7">
    <source>
        <dbReference type="ARBA" id="ARBA00022989"/>
    </source>
</evidence>
<evidence type="ECO:0000256" key="6">
    <source>
        <dbReference type="ARBA" id="ARBA00022970"/>
    </source>
</evidence>
<dbReference type="STRING" id="1423755.FC40_GL001334"/>
<dbReference type="InterPro" id="IPR002293">
    <property type="entry name" value="AA/rel_permease1"/>
</dbReference>
<sequence length="478" mass="52205">MLGSKKMNNNEEKGIGKLGLIALIISSSIGAGAFGITSDLARVASGGPALLAWLIVGLGVFFFVISLLNLSRKRQDLNAGLFVFAQEGFGRLAGFISGWSYWLAAGIGNIALATMMMSALGNFFPIFGNGQNIASILGATVCIWMLTYLVNRGVESATIINTVVMICKLIPLFVFVVVMMLAFKTGMFAKNFWLNVGENLSAAPSLNLFTQIKGSLLIMMWLFVGVEGATVLANRAKRRADAYQATYIGLLSLLLIYIFVSILPYGVMSQSQLMQGGQPAIAAILRHVVGEWGAIVINIGLIISVAGAWLSWTLLPAEVATLMTQNKLLPKYWGELNDHGAPTISLVIAGIMQTIFVWSMLFTTQAYTFAYTLCTSAYILCYLLVALYQIQYSWQQREYLQLFIGVMASIFQAGAIILASLHYLWLMTIAFVPGFYFFYQACKQEQQPMTKHEKLSILVIAIFALCALVALGLGKVQL</sequence>
<dbReference type="EMBL" id="AZGD01000031">
    <property type="protein sequence ID" value="KRM19814.1"/>
    <property type="molecule type" value="Genomic_DNA"/>
</dbReference>
<dbReference type="eggNOG" id="COG0531">
    <property type="taxonomic scope" value="Bacteria"/>
</dbReference>
<keyword evidence="8 9" id="KW-0472">Membrane</keyword>
<proteinExistence type="inferred from homology"/>
<gene>
    <name evidence="10" type="ORF">FC40_GL001334</name>
</gene>
<feature type="transmembrane region" description="Helical" evidence="9">
    <location>
        <begin position="50"/>
        <end position="70"/>
    </location>
</feature>
<keyword evidence="5 9" id="KW-0812">Transmembrane</keyword>
<dbReference type="GO" id="GO:0005886">
    <property type="term" value="C:plasma membrane"/>
    <property type="evidence" value="ECO:0007669"/>
    <property type="project" value="UniProtKB-SubCell"/>
</dbReference>
<evidence type="ECO:0000313" key="11">
    <source>
        <dbReference type="Proteomes" id="UP000051054"/>
    </source>
</evidence>
<feature type="transmembrane region" description="Helical" evidence="9">
    <location>
        <begin position="367"/>
        <end position="387"/>
    </location>
</feature>
<accession>A0A0R1WY14</accession>
<dbReference type="GO" id="GO:0022857">
    <property type="term" value="F:transmembrane transporter activity"/>
    <property type="evidence" value="ECO:0007669"/>
    <property type="project" value="InterPro"/>
</dbReference>
<comment type="similarity">
    <text evidence="2">Belongs to the amino acid-polyamine-organocation (APC) superfamily. Basic amino acid/polyamine antiporter (APA) (TC 2.A.3.2) family.</text>
</comment>
<dbReference type="PATRIC" id="fig|1423755.3.peg.1414"/>
<protein>
    <submittedName>
        <fullName evidence="10">Arginine ornithine APC family amino acid-polyamine-organocation transporter, antiporter</fullName>
    </submittedName>
</protein>
<keyword evidence="7 9" id="KW-1133">Transmembrane helix</keyword>
<evidence type="ECO:0000256" key="1">
    <source>
        <dbReference type="ARBA" id="ARBA00004651"/>
    </source>
</evidence>
<keyword evidence="4" id="KW-1003">Cell membrane</keyword>
<evidence type="ECO:0000313" key="10">
    <source>
        <dbReference type="EMBL" id="KRM19814.1"/>
    </source>
</evidence>
<feature type="transmembrane region" description="Helical" evidence="9">
    <location>
        <begin position="399"/>
        <end position="417"/>
    </location>
</feature>
<feature type="transmembrane region" description="Helical" evidence="9">
    <location>
        <begin position="295"/>
        <end position="319"/>
    </location>
</feature>
<dbReference type="PANTHER" id="PTHR42770:SF4">
    <property type="entry name" value="ARGININE_ORNITHINE ANTIPORTER-RELATED"/>
    <property type="match status" value="1"/>
</dbReference>
<comment type="subcellular location">
    <subcellularLocation>
        <location evidence="1">Cell membrane</location>
        <topology evidence="1">Multi-pass membrane protein</topology>
    </subcellularLocation>
</comment>
<dbReference type="Gene3D" id="1.20.1740.10">
    <property type="entry name" value="Amino acid/polyamine transporter I"/>
    <property type="match status" value="1"/>
</dbReference>
<dbReference type="GO" id="GO:0006865">
    <property type="term" value="P:amino acid transport"/>
    <property type="evidence" value="ECO:0007669"/>
    <property type="project" value="UniProtKB-KW"/>
</dbReference>
<keyword evidence="11" id="KW-1185">Reference proteome</keyword>
<dbReference type="AlphaFoldDB" id="A0A0R1WY14"/>
<evidence type="ECO:0000256" key="5">
    <source>
        <dbReference type="ARBA" id="ARBA00022692"/>
    </source>
</evidence>
<feature type="transmembrane region" description="Helical" evidence="9">
    <location>
        <begin position="163"/>
        <end position="183"/>
    </location>
</feature>
<evidence type="ECO:0000256" key="3">
    <source>
        <dbReference type="ARBA" id="ARBA00022448"/>
    </source>
</evidence>
<name>A0A0R1WY14_9LACO</name>
<feature type="transmembrane region" description="Helical" evidence="9">
    <location>
        <begin position="214"/>
        <end position="233"/>
    </location>
</feature>
<dbReference type="PANTHER" id="PTHR42770">
    <property type="entry name" value="AMINO ACID TRANSPORTER-RELATED"/>
    <property type="match status" value="1"/>
</dbReference>
<organism evidence="10 11">
    <name type="scientific">Ligilactobacillus hayakitensis DSM 18933 = JCM 14209</name>
    <dbReference type="NCBI Taxonomy" id="1423755"/>
    <lineage>
        <taxon>Bacteria</taxon>
        <taxon>Bacillati</taxon>
        <taxon>Bacillota</taxon>
        <taxon>Bacilli</taxon>
        <taxon>Lactobacillales</taxon>
        <taxon>Lactobacillaceae</taxon>
        <taxon>Ligilactobacillus</taxon>
    </lineage>
</organism>
<dbReference type="NCBIfam" id="TIGR00905">
    <property type="entry name" value="2A0302"/>
    <property type="match status" value="1"/>
</dbReference>
<dbReference type="InterPro" id="IPR004754">
    <property type="entry name" value="Amino_acid_antiprt"/>
</dbReference>
<keyword evidence="3" id="KW-0813">Transport</keyword>
<dbReference type="InterPro" id="IPR050367">
    <property type="entry name" value="APC_superfamily"/>
</dbReference>
<feature type="transmembrane region" description="Helical" evidence="9">
    <location>
        <begin position="101"/>
        <end position="127"/>
    </location>
</feature>